<proteinExistence type="predicted"/>
<dbReference type="EMBL" id="ML143413">
    <property type="protein sequence ID" value="TBU29393.1"/>
    <property type="molecule type" value="Genomic_DNA"/>
</dbReference>
<dbReference type="Proteomes" id="UP000292957">
    <property type="component" value="Unassembled WGS sequence"/>
</dbReference>
<dbReference type="OrthoDB" id="37659at2759"/>
<name>A0A4V2K0M3_9APHY</name>
<protein>
    <submittedName>
        <fullName evidence="1">Uncharacterized protein</fullName>
    </submittedName>
</protein>
<sequence>MLEVARIQEISVPLTTTSPDDWLARDHNVDSHVYLILHRPLGSNAPYRWGITWAVGGLATNEVPAWRTVQLETLADPYGGELEPHYVYLGAITRTVAPSTLSTRLYDLGMLSLAQRRVVEQVAQDVEVDGRDSQSWVTELLKRLTSLGVLSKDRCEGVLSRIVSA</sequence>
<organism evidence="1">
    <name type="scientific">Dichomitus squalens</name>
    <dbReference type="NCBI Taxonomy" id="114155"/>
    <lineage>
        <taxon>Eukaryota</taxon>
        <taxon>Fungi</taxon>
        <taxon>Dikarya</taxon>
        <taxon>Basidiomycota</taxon>
        <taxon>Agaricomycotina</taxon>
        <taxon>Agaricomycetes</taxon>
        <taxon>Polyporales</taxon>
        <taxon>Polyporaceae</taxon>
        <taxon>Dichomitus</taxon>
    </lineage>
</organism>
<reference evidence="1" key="1">
    <citation type="submission" date="2019-01" db="EMBL/GenBank/DDBJ databases">
        <title>Draft genome sequences of three monokaryotic isolates of the white-rot basidiomycete fungus Dichomitus squalens.</title>
        <authorList>
            <consortium name="DOE Joint Genome Institute"/>
            <person name="Lopez S.C."/>
            <person name="Andreopoulos B."/>
            <person name="Pangilinan J."/>
            <person name="Lipzen A."/>
            <person name="Riley R."/>
            <person name="Ahrendt S."/>
            <person name="Ng V."/>
            <person name="Barry K."/>
            <person name="Daum C."/>
            <person name="Grigoriev I.V."/>
            <person name="Hilden K.S."/>
            <person name="Makela M.R."/>
            <person name="de Vries R.P."/>
        </authorList>
    </citation>
    <scope>NUCLEOTIDE SEQUENCE [LARGE SCALE GENOMIC DNA]</scope>
    <source>
        <strain evidence="1">OM18370.1</strain>
    </source>
</reference>
<dbReference type="AlphaFoldDB" id="A0A4V2K0M3"/>
<gene>
    <name evidence="1" type="ORF">BD311DRAFT_756577</name>
</gene>
<accession>A0A4V2K0M3</accession>
<evidence type="ECO:0000313" key="1">
    <source>
        <dbReference type="EMBL" id="TBU29393.1"/>
    </source>
</evidence>